<organism evidence="2 3">
    <name type="scientific">Litoreibacter roseus</name>
    <dbReference type="NCBI Taxonomy" id="2601869"/>
    <lineage>
        <taxon>Bacteria</taxon>
        <taxon>Pseudomonadati</taxon>
        <taxon>Pseudomonadota</taxon>
        <taxon>Alphaproteobacteria</taxon>
        <taxon>Rhodobacterales</taxon>
        <taxon>Roseobacteraceae</taxon>
        <taxon>Litoreibacter</taxon>
    </lineage>
</organism>
<name>A0A6N6JEK8_9RHOB</name>
<keyword evidence="3" id="KW-1185">Reference proteome</keyword>
<comment type="caution">
    <text evidence="2">The sequence shown here is derived from an EMBL/GenBank/DDBJ whole genome shotgun (WGS) entry which is preliminary data.</text>
</comment>
<dbReference type="AlphaFoldDB" id="A0A6N6JEK8"/>
<evidence type="ECO:0000313" key="2">
    <source>
        <dbReference type="EMBL" id="GFE63728.1"/>
    </source>
</evidence>
<feature type="domain" description="DUF6456" evidence="1">
    <location>
        <begin position="142"/>
        <end position="278"/>
    </location>
</feature>
<sequence length="288" mass="31944">MNAHTFPPILSDEEALAREARRILRRLSETGAVLALAADMDKAVVLRSHSDAAPTRTAVVERDVAQAFVVKDWISCTRSGRVASYQITAAGRAALKRFLAEEEKKRRDRAGFAEAPGVFTAQHMEFGERDILDEKGKRQRIRCNIAESPLAMLARRKGSDGKPFLDVDLVQAGERFREDFELAQMGPRVAQNWDRFLTSGDRGGFASDGGLGQGPRAARERILSALDDLGPGLGDIIMRCCCFLEGLEAAEKRMGWSARSGKIVLRIALQRLHRHYREKHGMQNAMIG</sequence>
<proteinExistence type="predicted"/>
<dbReference type="Proteomes" id="UP000436822">
    <property type="component" value="Unassembled WGS sequence"/>
</dbReference>
<dbReference type="Pfam" id="PF20057">
    <property type="entry name" value="DUF6456"/>
    <property type="match status" value="1"/>
</dbReference>
<gene>
    <name evidence="2" type="ORF">KIN_08020</name>
</gene>
<reference evidence="2 3" key="1">
    <citation type="submission" date="2019-12" db="EMBL/GenBank/DDBJ databases">
        <title>Litoreibacter badius sp. nov., a novel bacteriochlorophyll a-containing bacterium in the genus Litoreibacter.</title>
        <authorList>
            <person name="Kanamuro M."/>
            <person name="Takabe Y."/>
            <person name="Mori K."/>
            <person name="Takaichi S."/>
            <person name="Hanada S."/>
        </authorList>
    </citation>
    <scope>NUCLEOTIDE SEQUENCE [LARGE SCALE GENOMIC DNA]</scope>
    <source>
        <strain evidence="2 3">K6</strain>
    </source>
</reference>
<protein>
    <recommendedName>
        <fullName evidence="1">DUF6456 domain-containing protein</fullName>
    </recommendedName>
</protein>
<accession>A0A6N6JEK8</accession>
<dbReference type="InterPro" id="IPR045599">
    <property type="entry name" value="DUF6456"/>
</dbReference>
<dbReference type="EMBL" id="BLJE01000001">
    <property type="protein sequence ID" value="GFE63728.1"/>
    <property type="molecule type" value="Genomic_DNA"/>
</dbReference>
<evidence type="ECO:0000259" key="1">
    <source>
        <dbReference type="Pfam" id="PF20057"/>
    </source>
</evidence>
<evidence type="ECO:0000313" key="3">
    <source>
        <dbReference type="Proteomes" id="UP000436822"/>
    </source>
</evidence>